<organism evidence="14 15">
    <name type="scientific">Pneumocystis jirovecii (strain RU7)</name>
    <name type="common">Human pneumocystis pneumonia agent</name>
    <dbReference type="NCBI Taxonomy" id="1408657"/>
    <lineage>
        <taxon>Eukaryota</taxon>
        <taxon>Fungi</taxon>
        <taxon>Dikarya</taxon>
        <taxon>Ascomycota</taxon>
        <taxon>Taphrinomycotina</taxon>
        <taxon>Pneumocystomycetes</taxon>
        <taxon>Pneumocystaceae</taxon>
        <taxon>Pneumocystis</taxon>
    </lineage>
</organism>
<gene>
    <name evidence="14" type="ORF">T551_01210</name>
</gene>
<dbReference type="VEuPathDB" id="FungiDB:T551_01210"/>
<dbReference type="InterPro" id="IPR012340">
    <property type="entry name" value="NA-bd_OB-fold"/>
</dbReference>
<keyword evidence="4 9" id="KW-0479">Metal-binding</keyword>
<comment type="subcellular location">
    <subcellularLocation>
        <location evidence="1 9">Nucleus</location>
    </subcellularLocation>
</comment>
<dbReference type="PANTHER" id="PTHR47165:SF4">
    <property type="entry name" value="OS03G0429900 PROTEIN"/>
    <property type="match status" value="1"/>
</dbReference>
<dbReference type="STRING" id="1408657.A0A0W4ZRX6"/>
<feature type="domain" description="OB" evidence="10">
    <location>
        <begin position="184"/>
        <end position="266"/>
    </location>
</feature>
<accession>A0A0W4ZRX6</accession>
<dbReference type="GO" id="GO:0000785">
    <property type="term" value="C:chromatin"/>
    <property type="evidence" value="ECO:0007669"/>
    <property type="project" value="EnsemblFungi"/>
</dbReference>
<dbReference type="OrthoDB" id="1751331at2759"/>
<dbReference type="InterPro" id="IPR007199">
    <property type="entry name" value="Rep_factor-A_N"/>
</dbReference>
<dbReference type="InterPro" id="IPR004591">
    <property type="entry name" value="Rfa1"/>
</dbReference>
<dbReference type="GO" id="GO:0140445">
    <property type="term" value="C:chromosome, telomeric repeat region"/>
    <property type="evidence" value="ECO:0007669"/>
    <property type="project" value="EnsemblFungi"/>
</dbReference>
<sequence length="598" mass="68296">MTEPISVGSLKPILNMQPGALQKPIFQVLQVRKLTSVNNGVERYRVVLSDSIHYAQSMLASQKNELVISGKLHKGAIVELTQFSVNMMKERRIIIIINLNVLEQYGTLPKIGTPTSLEAPPTNVDKEENRNLEVPSINQATFYGNKPHMPILQNQKEEINNRISSVSSATIYPIESLSPYQNRWTIKARVTSKTEIKHWHNQKGEGKLFSCVFMDESGEIRATAFNDQVDMLYDVLQEGQVYFISKCRVNIAKKQFSNVQNEYELTFERDTEVEKCPDQSTVPQAKFNFVFLKDLDNVEKDSIIDVIGILKEVHESVEITSRTTQKFVYSKRDIFIVDSSNYSVRLTLWGKHALDFNIPQETVVAFKGLKVSEFNGRSLSLLNSGMVIANPQIEEAYSLKKWYDKQGKEESFATHQSIVTAIRKEERKTIAQIKDEQLGMAEQPDYFSIKATIVFFKQENAFYPACPTAGCNKKVIEDNEGGWRCEKCDKSFPAPQYRYILTISVNDHTGQIWLSCFDDVGRLIIGKSADDIVQMREENEQAALNIFHEANCKSYVFRVRAKQDSYNGAVRVRYQVMSASFINWAHECKLLTEIINSY</sequence>
<dbReference type="AlphaFoldDB" id="A0A0W4ZRX6"/>
<comment type="subunit">
    <text evidence="9">Component of the heterotrimeric canonical replication protein A complex (RPA).</text>
</comment>
<dbReference type="Proteomes" id="UP000053447">
    <property type="component" value="Unassembled WGS sequence"/>
</dbReference>
<keyword evidence="15" id="KW-1185">Reference proteome</keyword>
<evidence type="ECO:0000256" key="2">
    <source>
        <dbReference type="ARBA" id="ARBA00005690"/>
    </source>
</evidence>
<dbReference type="FunFam" id="2.40.50.140:FF:000090">
    <property type="entry name" value="Replication protein A subunit"/>
    <property type="match status" value="1"/>
</dbReference>
<dbReference type="Pfam" id="PF16900">
    <property type="entry name" value="REPA_OB_2"/>
    <property type="match status" value="1"/>
</dbReference>
<dbReference type="GO" id="GO:0003697">
    <property type="term" value="F:single-stranded DNA binding"/>
    <property type="evidence" value="ECO:0007669"/>
    <property type="project" value="EnsemblFungi"/>
</dbReference>
<dbReference type="CDD" id="cd04474">
    <property type="entry name" value="RPA1_DBD_A"/>
    <property type="match status" value="1"/>
</dbReference>
<dbReference type="GO" id="GO:0033260">
    <property type="term" value="P:nuclear DNA replication"/>
    <property type="evidence" value="ECO:0007669"/>
    <property type="project" value="EnsemblFungi"/>
</dbReference>
<dbReference type="InterPro" id="IPR047192">
    <property type="entry name" value="Euk_RPA1_DBD_C"/>
</dbReference>
<evidence type="ECO:0000259" key="12">
    <source>
        <dbReference type="Pfam" id="PF08646"/>
    </source>
</evidence>
<dbReference type="Pfam" id="PF01336">
    <property type="entry name" value="tRNA_anti-codon"/>
    <property type="match status" value="1"/>
</dbReference>
<keyword evidence="6 9" id="KW-0862">Zinc</keyword>
<dbReference type="FunFam" id="2.40.50.140:FF:000064">
    <property type="entry name" value="Replication protein A subunit"/>
    <property type="match status" value="1"/>
</dbReference>
<evidence type="ECO:0000256" key="5">
    <source>
        <dbReference type="ARBA" id="ARBA00022771"/>
    </source>
</evidence>
<dbReference type="Gene3D" id="2.40.50.140">
    <property type="entry name" value="Nucleic acid-binding proteins"/>
    <property type="match status" value="4"/>
</dbReference>
<evidence type="ECO:0000256" key="8">
    <source>
        <dbReference type="ARBA" id="ARBA00023242"/>
    </source>
</evidence>
<keyword evidence="7 9" id="KW-0238">DNA-binding</keyword>
<dbReference type="InterPro" id="IPR004365">
    <property type="entry name" value="NA-bd_OB_tRNA"/>
</dbReference>
<dbReference type="eggNOG" id="KOG0851">
    <property type="taxonomic scope" value="Eukaryota"/>
</dbReference>
<dbReference type="FunFam" id="2.40.50.140:FF:000041">
    <property type="entry name" value="Replication protein A subunit"/>
    <property type="match status" value="1"/>
</dbReference>
<protein>
    <recommendedName>
        <fullName evidence="9">Replication protein A subunit</fullName>
    </recommendedName>
</protein>
<evidence type="ECO:0000256" key="7">
    <source>
        <dbReference type="ARBA" id="ARBA00023125"/>
    </source>
</evidence>
<evidence type="ECO:0000256" key="4">
    <source>
        <dbReference type="ARBA" id="ARBA00022723"/>
    </source>
</evidence>
<dbReference type="SUPFAM" id="SSF50249">
    <property type="entry name" value="Nucleic acid-binding proteins"/>
    <property type="match status" value="4"/>
</dbReference>
<evidence type="ECO:0000259" key="11">
    <source>
        <dbReference type="Pfam" id="PF04057"/>
    </source>
</evidence>
<evidence type="ECO:0000313" key="15">
    <source>
        <dbReference type="Proteomes" id="UP000053447"/>
    </source>
</evidence>
<feature type="domain" description="Replication factor-A protein 1 N-terminal" evidence="11">
    <location>
        <begin position="6"/>
        <end position="103"/>
    </location>
</feature>
<dbReference type="GO" id="GO:0005662">
    <property type="term" value="C:DNA replication factor A complex"/>
    <property type="evidence" value="ECO:0007669"/>
    <property type="project" value="EnsemblFungi"/>
</dbReference>
<evidence type="ECO:0000256" key="1">
    <source>
        <dbReference type="ARBA" id="ARBA00004123"/>
    </source>
</evidence>
<keyword evidence="8 9" id="KW-0539">Nucleus</keyword>
<dbReference type="CDD" id="cd04476">
    <property type="entry name" value="RPA1_DBD_C"/>
    <property type="match status" value="1"/>
</dbReference>
<feature type="domain" description="Replication factor A C-terminal" evidence="12">
    <location>
        <begin position="446"/>
        <end position="591"/>
    </location>
</feature>
<proteinExistence type="inferred from homology"/>
<dbReference type="GO" id="GO:0008270">
    <property type="term" value="F:zinc ion binding"/>
    <property type="evidence" value="ECO:0007669"/>
    <property type="project" value="UniProtKB-KW"/>
</dbReference>
<comment type="function">
    <text evidence="9">As part of the replication protein A (RPA/RP-A), a single-stranded DNA-binding heterotrimeric complex, may play an essential role in DNA replication, recombination and repair. Binds and stabilizes single-stranded DNA intermediates, preventing complementary DNA reannealing and recruiting different proteins involved in DNA metabolism.</text>
</comment>
<dbReference type="GeneID" id="28939728"/>
<dbReference type="CDD" id="cd04475">
    <property type="entry name" value="RPA1_DBD_B"/>
    <property type="match status" value="1"/>
</dbReference>
<evidence type="ECO:0000256" key="3">
    <source>
        <dbReference type="ARBA" id="ARBA00022705"/>
    </source>
</evidence>
<feature type="domain" description="Replication protein A OB" evidence="13">
    <location>
        <begin position="292"/>
        <end position="389"/>
    </location>
</feature>
<dbReference type="FunFam" id="2.40.50.140:FF:000117">
    <property type="entry name" value="Replication protein A subunit"/>
    <property type="match status" value="1"/>
</dbReference>
<dbReference type="Pfam" id="PF08646">
    <property type="entry name" value="Rep_fac-A_C"/>
    <property type="match status" value="1"/>
</dbReference>
<dbReference type="CDD" id="cd04477">
    <property type="entry name" value="RPA1N"/>
    <property type="match status" value="1"/>
</dbReference>
<dbReference type="NCBIfam" id="TIGR00617">
    <property type="entry name" value="rpa1"/>
    <property type="match status" value="1"/>
</dbReference>
<evidence type="ECO:0000313" key="14">
    <source>
        <dbReference type="EMBL" id="KTW31137.1"/>
    </source>
</evidence>
<keyword evidence="5 9" id="KW-0863">Zinc-finger</keyword>
<dbReference type="EMBL" id="LFWA01000005">
    <property type="protein sequence ID" value="KTW31137.1"/>
    <property type="molecule type" value="Genomic_DNA"/>
</dbReference>
<comment type="caution">
    <text evidence="14">The sequence shown here is derived from an EMBL/GenBank/DDBJ whole genome shotgun (WGS) entry which is preliminary data.</text>
</comment>
<evidence type="ECO:0000259" key="10">
    <source>
        <dbReference type="Pfam" id="PF01336"/>
    </source>
</evidence>
<evidence type="ECO:0000256" key="9">
    <source>
        <dbReference type="RuleBase" id="RU364130"/>
    </source>
</evidence>
<dbReference type="GO" id="GO:0035861">
    <property type="term" value="C:site of double-strand break"/>
    <property type="evidence" value="ECO:0007669"/>
    <property type="project" value="EnsemblFungi"/>
</dbReference>
<dbReference type="Pfam" id="PF04057">
    <property type="entry name" value="Rep-A_N"/>
    <property type="match status" value="1"/>
</dbReference>
<dbReference type="RefSeq" id="XP_018230127.1">
    <property type="nucleotide sequence ID" value="XM_018373473.1"/>
</dbReference>
<dbReference type="InterPro" id="IPR031657">
    <property type="entry name" value="REPA_OB_2"/>
</dbReference>
<name>A0A0W4ZRX6_PNEJ7</name>
<dbReference type="PANTHER" id="PTHR47165">
    <property type="entry name" value="OS03G0429900 PROTEIN"/>
    <property type="match status" value="1"/>
</dbReference>
<reference evidence="15" key="1">
    <citation type="journal article" date="2016" name="Nat. Commun.">
        <title>Genome analysis of three Pneumocystis species reveals adaptation mechanisms to life exclusively in mammalian hosts.</title>
        <authorList>
            <person name="Ma L."/>
            <person name="Chen Z."/>
            <person name="Huang D.W."/>
            <person name="Kutty G."/>
            <person name="Ishihara M."/>
            <person name="Wang H."/>
            <person name="Abouelleil A."/>
            <person name="Bishop L."/>
            <person name="Davey E."/>
            <person name="Deng R."/>
            <person name="Deng X."/>
            <person name="Fan L."/>
            <person name="Fantoni G."/>
            <person name="Fitzgerald M."/>
            <person name="Gogineni E."/>
            <person name="Goldberg J.M."/>
            <person name="Handley G."/>
            <person name="Hu X."/>
            <person name="Huber C."/>
            <person name="Jiao X."/>
            <person name="Jones K."/>
            <person name="Levin J.Z."/>
            <person name="Liu Y."/>
            <person name="Macdonald P."/>
            <person name="Melnikov A."/>
            <person name="Raley C."/>
            <person name="Sassi M."/>
            <person name="Sherman B.T."/>
            <person name="Song X."/>
            <person name="Sykes S."/>
            <person name="Tran B."/>
            <person name="Walsh L."/>
            <person name="Xia Y."/>
            <person name="Yang J."/>
            <person name="Young S."/>
            <person name="Zeng Q."/>
            <person name="Zheng X."/>
            <person name="Stephens R."/>
            <person name="Nusbaum C."/>
            <person name="Birren B.W."/>
            <person name="Azadi P."/>
            <person name="Lempicki R.A."/>
            <person name="Cuomo C.A."/>
            <person name="Kovacs J.A."/>
        </authorList>
    </citation>
    <scope>NUCLEOTIDE SEQUENCE [LARGE SCALE GENOMIC DNA]</scope>
    <source>
        <strain evidence="15">RU7</strain>
    </source>
</reference>
<keyword evidence="3 9" id="KW-0235">DNA replication</keyword>
<evidence type="ECO:0000256" key="6">
    <source>
        <dbReference type="ARBA" id="ARBA00022833"/>
    </source>
</evidence>
<dbReference type="GO" id="GO:0006310">
    <property type="term" value="P:DNA recombination"/>
    <property type="evidence" value="ECO:0007669"/>
    <property type="project" value="InterPro"/>
</dbReference>
<dbReference type="GO" id="GO:0007004">
    <property type="term" value="P:telomere maintenance via telomerase"/>
    <property type="evidence" value="ECO:0007669"/>
    <property type="project" value="EnsemblFungi"/>
</dbReference>
<evidence type="ECO:0000259" key="13">
    <source>
        <dbReference type="Pfam" id="PF16900"/>
    </source>
</evidence>
<dbReference type="InterPro" id="IPR013955">
    <property type="entry name" value="Rep_factor-A_C"/>
</dbReference>
<dbReference type="GO" id="GO:0006281">
    <property type="term" value="P:DNA repair"/>
    <property type="evidence" value="ECO:0007669"/>
    <property type="project" value="EnsemblFungi"/>
</dbReference>
<comment type="similarity">
    <text evidence="2 9">Belongs to the replication factor A protein 1 family.</text>
</comment>